<feature type="compositionally biased region" description="Basic and acidic residues" evidence="19">
    <location>
        <begin position="209"/>
        <end position="218"/>
    </location>
</feature>
<dbReference type="SMART" id="SM00975">
    <property type="entry name" value="Telomerase_RBD"/>
    <property type="match status" value="1"/>
</dbReference>
<accession>A0A834F6U9</accession>
<dbReference type="Pfam" id="PF21399">
    <property type="entry name" value="TERT_C"/>
    <property type="match status" value="1"/>
</dbReference>
<dbReference type="InterPro" id="IPR003545">
    <property type="entry name" value="Telomerase_RT"/>
</dbReference>
<comment type="subcellular location">
    <subcellularLocation>
        <location evidence="18">Nucleus</location>
    </subcellularLocation>
    <subcellularLocation>
        <location evidence="18">Chromosome</location>
        <location evidence="18">Telomere</location>
    </subcellularLocation>
</comment>
<dbReference type="GO" id="GO:0042162">
    <property type="term" value="F:telomeric DNA binding"/>
    <property type="evidence" value="ECO:0007669"/>
    <property type="project" value="TreeGrafter"/>
</dbReference>
<evidence type="ECO:0000256" key="10">
    <source>
        <dbReference type="ARBA" id="ARBA00022895"/>
    </source>
</evidence>
<sequence>MTSEDVSRVLELLRSLYKRTQTLQEFADGVVFRDGRRATLLQPSDSIVFQTFVRAVFVCSDEELREVRSSKQICTFSELLAFVLNNLKRSKSNNVLAQGYNWKTAQENKDVNLFRFQGDLSQSANYIHSSEQWKKVMAHLGPDFLLHLLGSFSVFVVAPPSCVFQICGAPAYDRVSVTTASSRFLLKHPSRRHTSSWLGKNRCSVKFKMRDSAEDEEKRRKKRRVESTNSSRKRKREPEEEESSKRRCDTHHEESSQHACSEAVLVESTVSENDKSSLKMPPETSAASLPLEGEPSWRSGTFPPLPSSQCFIRTMGLLYGGQGMQGFCLNRKKQTAAGLRRLQGQDLVRLVFFQGLPYLDKQTRDPKKLRLRFFRMVPVFGELLQRHRKCPYTRVLQRMCPLVEESRAAPGQPSSLIPLHCDPHRVYLFVRACLITVVPEELWGSDHNRLQFFTKVRCFLKNGKFERVSVAELMWKMKVMDCDWLKLRRTGRFPPSELTYRTQILSLFLTWLLDGFVVGLVQACFYATDSVGQKSTIRFYRPEVWNKLRDLAFRNHVAKGQMEELTPDQVASLPKDAIISQLRFIPKADGMRPITRVIRADLHTRLHHWCIRDLMDLLQARVRSMPSLLGSTVWGLTDIHKVLSSLAPAQKAKPQQLYFVKVDVSGAYESLPHDKLKQVVSEALSPIQEQVFAIRRYAKIWRDSHEGVKKTFTKQVDFSDGDLGSSTMKNFTMALQQISNAHHSVLVEQAFTSNIQGKDAVQVFMQMLTGSIVQYENKTYRQCRGIPQGSVVSSLLCCLCYGHMERVLFRDLSKNSGCLMRLVDDFLLITPDLNQAHTFLRIFLAGVPQYGVVANPQKVVVNFQPSEFGDAFTDVRVLPSHCLFPWCGLLLDTQSLDVYKDYSSYAGLSLRYSLTLGSTHLPGQHMRRKLMSILRLKCHPLFLDLKMNSHESVYKNIYKLVLLHACRFHVCAQSLPFSQTVAKNPSYFLQMIWDMVRYANTLIRRCNRGLVLGDKAQTGSVQFEAVKLLFCLCFQLVLSKHRPVYRDLLPHLDKCKRHMERLLGDLRLARVQQASDPRALLDFLQM</sequence>
<evidence type="ECO:0000256" key="3">
    <source>
        <dbReference type="ARBA" id="ARBA00016182"/>
    </source>
</evidence>
<dbReference type="AlphaFoldDB" id="A0A834F6U9"/>
<dbReference type="Gene3D" id="3.30.70.2630">
    <property type="match status" value="1"/>
</dbReference>
<dbReference type="InterPro" id="IPR049139">
    <property type="entry name" value="TERT_C"/>
</dbReference>
<dbReference type="Pfam" id="PF12009">
    <property type="entry name" value="Telomerase_RBD"/>
    <property type="match status" value="1"/>
</dbReference>
<dbReference type="GO" id="GO:0003720">
    <property type="term" value="F:telomerase activity"/>
    <property type="evidence" value="ECO:0007669"/>
    <property type="project" value="InterPro"/>
</dbReference>
<evidence type="ECO:0000256" key="4">
    <source>
        <dbReference type="ARBA" id="ARBA00022454"/>
    </source>
</evidence>
<keyword evidence="13" id="KW-0687">Ribonucleoprotein</keyword>
<dbReference type="InterPro" id="IPR021891">
    <property type="entry name" value="Telomerase_RBD"/>
</dbReference>
<dbReference type="GO" id="GO:0022616">
    <property type="term" value="P:DNA strand elongation"/>
    <property type="evidence" value="ECO:0007669"/>
    <property type="project" value="UniProtKB-ARBA"/>
</dbReference>
<evidence type="ECO:0000256" key="19">
    <source>
        <dbReference type="SAM" id="MobiDB-lite"/>
    </source>
</evidence>
<proteinExistence type="inferred from homology"/>
<keyword evidence="5 18" id="KW-0808">Transferase</keyword>
<keyword evidence="7 18" id="KW-0479">Metal-binding</keyword>
<feature type="region of interest" description="Disordered" evidence="19">
    <location>
        <begin position="209"/>
        <end position="299"/>
    </location>
</feature>
<dbReference type="FunFam" id="1.10.357.90:FF:000001">
    <property type="entry name" value="Telomerase reverse transcriptase"/>
    <property type="match status" value="1"/>
</dbReference>
<evidence type="ECO:0000256" key="16">
    <source>
        <dbReference type="ARBA" id="ARBA00057229"/>
    </source>
</evidence>
<dbReference type="CDD" id="cd01648">
    <property type="entry name" value="TERT"/>
    <property type="match status" value="1"/>
</dbReference>
<feature type="compositionally biased region" description="Basic and acidic residues" evidence="19">
    <location>
        <begin position="243"/>
        <end position="256"/>
    </location>
</feature>
<evidence type="ECO:0000256" key="17">
    <source>
        <dbReference type="ARBA" id="ARBA00061974"/>
    </source>
</evidence>
<dbReference type="PANTHER" id="PTHR12066:SF0">
    <property type="entry name" value="TELOMERASE REVERSE TRANSCRIPTASE"/>
    <property type="match status" value="1"/>
</dbReference>
<comment type="function">
    <text evidence="16 18">Telomerase is a ribonucleoprotein enzyme essential for the replication of chromosome termini in most eukaryotes. It elongates telomeres. It is a reverse transcriptase that adds simple sequence repeats to chromosome ends by copying a template sequence within the RNA component of the enzyme.</text>
</comment>
<keyword evidence="6 18" id="KW-0548">Nucleotidyltransferase</keyword>
<dbReference type="SUPFAM" id="SSF56672">
    <property type="entry name" value="DNA/RNA polymerases"/>
    <property type="match status" value="1"/>
</dbReference>
<evidence type="ECO:0000256" key="13">
    <source>
        <dbReference type="ARBA" id="ARBA00023274"/>
    </source>
</evidence>
<dbReference type="Proteomes" id="UP000646548">
    <property type="component" value="Unassembled WGS sequence"/>
</dbReference>
<dbReference type="PANTHER" id="PTHR12066">
    <property type="entry name" value="TELOMERASE REVERSE TRANSCRIPTASE"/>
    <property type="match status" value="1"/>
</dbReference>
<keyword evidence="11 18" id="KW-0695">RNA-directed DNA polymerase</keyword>
<dbReference type="GO" id="GO:0000333">
    <property type="term" value="C:telomerase catalytic core complex"/>
    <property type="evidence" value="ECO:0007669"/>
    <property type="project" value="UniProtKB-ARBA"/>
</dbReference>
<keyword evidence="10 18" id="KW-0779">Telomere</keyword>
<keyword evidence="8 18" id="KW-0460">Magnesium</keyword>
<evidence type="ECO:0000256" key="11">
    <source>
        <dbReference type="ARBA" id="ARBA00022918"/>
    </source>
</evidence>
<comment type="caution">
    <text evidence="21">The sequence shown here is derived from an EMBL/GenBank/DDBJ whole genome shotgun (WGS) entry which is preliminary data.</text>
</comment>
<reference evidence="21" key="1">
    <citation type="journal article" name="BMC Genomics">
        <title>Long-read sequencing and de novo genome assembly of marine medaka (Oryzias melastigma).</title>
        <authorList>
            <person name="Liang P."/>
            <person name="Saqib H.S.A."/>
            <person name="Ni X."/>
            <person name="Shen Y."/>
        </authorList>
    </citation>
    <scope>NUCLEOTIDE SEQUENCE</scope>
    <source>
        <strain evidence="21">Bigg-433</strain>
    </source>
</reference>
<evidence type="ECO:0000256" key="5">
    <source>
        <dbReference type="ARBA" id="ARBA00022679"/>
    </source>
</evidence>
<dbReference type="PRINTS" id="PR01365">
    <property type="entry name" value="TELOMERASERT"/>
</dbReference>
<evidence type="ECO:0000256" key="7">
    <source>
        <dbReference type="ARBA" id="ARBA00022723"/>
    </source>
</evidence>
<dbReference type="GO" id="GO:0007004">
    <property type="term" value="P:telomere maintenance via telomerase"/>
    <property type="evidence" value="ECO:0007669"/>
    <property type="project" value="TreeGrafter"/>
</dbReference>
<dbReference type="FunFam" id="1.10.132.70:FF:000002">
    <property type="entry name" value="Telomerase reverse transcriptase"/>
    <property type="match status" value="1"/>
</dbReference>
<dbReference type="EMBL" id="WKFB01000441">
    <property type="protein sequence ID" value="KAF6723046.1"/>
    <property type="molecule type" value="Genomic_DNA"/>
</dbReference>
<dbReference type="GO" id="GO:0070034">
    <property type="term" value="F:telomerase RNA binding"/>
    <property type="evidence" value="ECO:0007669"/>
    <property type="project" value="TreeGrafter"/>
</dbReference>
<evidence type="ECO:0000256" key="12">
    <source>
        <dbReference type="ARBA" id="ARBA00023242"/>
    </source>
</evidence>
<evidence type="ECO:0000313" key="21">
    <source>
        <dbReference type="EMBL" id="KAF6723046.1"/>
    </source>
</evidence>
<name>A0A834F6U9_ORYME</name>
<evidence type="ECO:0000256" key="1">
    <source>
        <dbReference type="ARBA" id="ARBA00008001"/>
    </source>
</evidence>
<dbReference type="Gene3D" id="1.10.357.90">
    <property type="match status" value="1"/>
</dbReference>
<comment type="subunit">
    <text evidence="17">Catalytic subunit of the telomerase holoenzyme complex composed minimally of TERT and the telomerase RNA template component (TERC).</text>
</comment>
<evidence type="ECO:0000256" key="18">
    <source>
        <dbReference type="RuleBase" id="RU365061"/>
    </source>
</evidence>
<keyword evidence="4 18" id="KW-0158">Chromosome</keyword>
<feature type="domain" description="Reverse transcriptase" evidence="20">
    <location>
        <begin position="566"/>
        <end position="891"/>
    </location>
</feature>
<protein>
    <recommendedName>
        <fullName evidence="3 18">Telomerase reverse transcriptase</fullName>
        <ecNumber evidence="2 18">2.7.7.49</ecNumber>
    </recommendedName>
    <alternativeName>
        <fullName evidence="14 18">Telomerase catalytic subunit</fullName>
    </alternativeName>
</protein>
<comment type="similarity">
    <text evidence="1 18">Belongs to the reverse transcriptase family. Telomerase subfamily.</text>
</comment>
<evidence type="ECO:0000256" key="6">
    <source>
        <dbReference type="ARBA" id="ARBA00022695"/>
    </source>
</evidence>
<evidence type="ECO:0000313" key="22">
    <source>
        <dbReference type="Proteomes" id="UP000646548"/>
    </source>
</evidence>
<keyword evidence="12 18" id="KW-0539">Nucleus</keyword>
<organism evidence="21 22">
    <name type="scientific">Oryzias melastigma</name>
    <name type="common">Marine medaka</name>
    <dbReference type="NCBI Taxonomy" id="30732"/>
    <lineage>
        <taxon>Eukaryota</taxon>
        <taxon>Metazoa</taxon>
        <taxon>Chordata</taxon>
        <taxon>Craniata</taxon>
        <taxon>Vertebrata</taxon>
        <taxon>Euteleostomi</taxon>
        <taxon>Actinopterygii</taxon>
        <taxon>Neopterygii</taxon>
        <taxon>Teleostei</taxon>
        <taxon>Neoteleostei</taxon>
        <taxon>Acanthomorphata</taxon>
        <taxon>Ovalentaria</taxon>
        <taxon>Atherinomorphae</taxon>
        <taxon>Beloniformes</taxon>
        <taxon>Adrianichthyidae</taxon>
        <taxon>Oryziinae</taxon>
        <taxon>Oryzias</taxon>
    </lineage>
</organism>
<comment type="catalytic activity">
    <reaction evidence="15 18">
        <text>DNA(n) + a 2'-deoxyribonucleoside 5'-triphosphate = DNA(n+1) + diphosphate</text>
        <dbReference type="Rhea" id="RHEA:22508"/>
        <dbReference type="Rhea" id="RHEA-COMP:17339"/>
        <dbReference type="Rhea" id="RHEA-COMP:17340"/>
        <dbReference type="ChEBI" id="CHEBI:33019"/>
        <dbReference type="ChEBI" id="CHEBI:61560"/>
        <dbReference type="ChEBI" id="CHEBI:173112"/>
        <dbReference type="EC" id="2.7.7.49"/>
    </reaction>
</comment>
<dbReference type="Gene3D" id="1.10.132.70">
    <property type="match status" value="1"/>
</dbReference>
<dbReference type="PROSITE" id="PS50878">
    <property type="entry name" value="RT_POL"/>
    <property type="match status" value="1"/>
</dbReference>
<evidence type="ECO:0000256" key="14">
    <source>
        <dbReference type="ARBA" id="ARBA00032044"/>
    </source>
</evidence>
<dbReference type="Pfam" id="PF00078">
    <property type="entry name" value="RVT_1"/>
    <property type="match status" value="1"/>
</dbReference>
<evidence type="ECO:0000259" key="20">
    <source>
        <dbReference type="PROSITE" id="PS50878"/>
    </source>
</evidence>
<evidence type="ECO:0000256" key="8">
    <source>
        <dbReference type="ARBA" id="ARBA00022842"/>
    </source>
</evidence>
<gene>
    <name evidence="21" type="ORF">FQA47_008197</name>
</gene>
<evidence type="ECO:0000256" key="9">
    <source>
        <dbReference type="ARBA" id="ARBA00022884"/>
    </source>
</evidence>
<dbReference type="InterPro" id="IPR000477">
    <property type="entry name" value="RT_dom"/>
</dbReference>
<evidence type="ECO:0000256" key="15">
    <source>
        <dbReference type="ARBA" id="ARBA00048173"/>
    </source>
</evidence>
<dbReference type="InterPro" id="IPR043502">
    <property type="entry name" value="DNA/RNA_pol_sf"/>
</dbReference>
<dbReference type="GO" id="GO:0000781">
    <property type="term" value="C:chromosome, telomeric region"/>
    <property type="evidence" value="ECO:0007669"/>
    <property type="project" value="UniProtKB-SubCell"/>
</dbReference>
<keyword evidence="9" id="KW-0694">RNA-binding</keyword>
<dbReference type="GO" id="GO:0046872">
    <property type="term" value="F:metal ion binding"/>
    <property type="evidence" value="ECO:0007669"/>
    <property type="project" value="UniProtKB-KW"/>
</dbReference>
<dbReference type="EC" id="2.7.7.49" evidence="2 18"/>
<evidence type="ECO:0000256" key="2">
    <source>
        <dbReference type="ARBA" id="ARBA00012493"/>
    </source>
</evidence>